<dbReference type="Proteomes" id="UP000582090">
    <property type="component" value="Unassembled WGS sequence"/>
</dbReference>
<dbReference type="InterPro" id="IPR002850">
    <property type="entry name" value="PIN_toxin-like"/>
</dbReference>
<proteinExistence type="predicted"/>
<organism evidence="2 3">
    <name type="scientific">Rhizobium metallidurans</name>
    <dbReference type="NCBI Taxonomy" id="1265931"/>
    <lineage>
        <taxon>Bacteria</taxon>
        <taxon>Pseudomonadati</taxon>
        <taxon>Pseudomonadota</taxon>
        <taxon>Alphaproteobacteria</taxon>
        <taxon>Hyphomicrobiales</taxon>
        <taxon>Rhizobiaceae</taxon>
        <taxon>Rhizobium/Agrobacterium group</taxon>
        <taxon>Rhizobium</taxon>
    </lineage>
</organism>
<sequence length="141" mass="16237">MMRIVVDTNVLVSACIGNGPASRVIELCLTGELTPVIGAALFLEYLDVIEREPLFRAARLSLEERRLLLRAFASRSQWQEVFYLWRPNLPDEAENHVFELAVAANSATIVTYNQRDFRQRELRFPDLRVVTPDVFLEERNS</sequence>
<dbReference type="RefSeq" id="WP_210279717.1">
    <property type="nucleotide sequence ID" value="NZ_JACIDW010000016.1"/>
</dbReference>
<dbReference type="PANTHER" id="PTHR34610">
    <property type="entry name" value="SSL7007 PROTEIN"/>
    <property type="match status" value="1"/>
</dbReference>
<keyword evidence="3" id="KW-1185">Reference proteome</keyword>
<dbReference type="NCBIfam" id="TIGR00305">
    <property type="entry name" value="putative toxin-antitoxin system toxin component, PIN family"/>
    <property type="match status" value="1"/>
</dbReference>
<evidence type="ECO:0000259" key="1">
    <source>
        <dbReference type="Pfam" id="PF13470"/>
    </source>
</evidence>
<dbReference type="SUPFAM" id="SSF88723">
    <property type="entry name" value="PIN domain-like"/>
    <property type="match status" value="1"/>
</dbReference>
<feature type="domain" description="PIN" evidence="1">
    <location>
        <begin position="3"/>
        <end position="115"/>
    </location>
</feature>
<dbReference type="CDD" id="cd09854">
    <property type="entry name" value="PIN_VapC-like"/>
    <property type="match status" value="1"/>
</dbReference>
<gene>
    <name evidence="2" type="ORF">GGQ67_003969</name>
</gene>
<reference evidence="2 3" key="1">
    <citation type="submission" date="2020-08" db="EMBL/GenBank/DDBJ databases">
        <title>Genomic Encyclopedia of Type Strains, Phase IV (KMG-IV): sequencing the most valuable type-strain genomes for metagenomic binning, comparative biology and taxonomic classification.</title>
        <authorList>
            <person name="Goeker M."/>
        </authorList>
    </citation>
    <scope>NUCLEOTIDE SEQUENCE [LARGE SCALE GENOMIC DNA]</scope>
    <source>
        <strain evidence="2 3">DSM 26575</strain>
    </source>
</reference>
<name>A0A7W6GCN0_9HYPH</name>
<dbReference type="InterPro" id="IPR002716">
    <property type="entry name" value="PIN_dom"/>
</dbReference>
<dbReference type="EMBL" id="JACIDW010000016">
    <property type="protein sequence ID" value="MBB3966282.1"/>
    <property type="molecule type" value="Genomic_DNA"/>
</dbReference>
<dbReference type="AlphaFoldDB" id="A0A7W6GCN0"/>
<accession>A0A7W6GCN0</accession>
<comment type="caution">
    <text evidence="2">The sequence shown here is derived from an EMBL/GenBank/DDBJ whole genome shotgun (WGS) entry which is preliminary data.</text>
</comment>
<evidence type="ECO:0000313" key="3">
    <source>
        <dbReference type="Proteomes" id="UP000582090"/>
    </source>
</evidence>
<dbReference type="PANTHER" id="PTHR34610:SF3">
    <property type="entry name" value="SSL7007 PROTEIN"/>
    <property type="match status" value="1"/>
</dbReference>
<dbReference type="InterPro" id="IPR029060">
    <property type="entry name" value="PIN-like_dom_sf"/>
</dbReference>
<dbReference type="Pfam" id="PF13470">
    <property type="entry name" value="PIN_3"/>
    <property type="match status" value="1"/>
</dbReference>
<evidence type="ECO:0000313" key="2">
    <source>
        <dbReference type="EMBL" id="MBB3966282.1"/>
    </source>
</evidence>
<protein>
    <submittedName>
        <fullName evidence="2">Putative PIN family toxin of toxin-antitoxin system</fullName>
    </submittedName>
</protein>